<evidence type="ECO:0000256" key="1">
    <source>
        <dbReference type="SAM" id="MobiDB-lite"/>
    </source>
</evidence>
<evidence type="ECO:0000313" key="3">
    <source>
        <dbReference type="Proteomes" id="UP000612680"/>
    </source>
</evidence>
<reference evidence="2 3" key="1">
    <citation type="submission" date="2020-06" db="EMBL/GenBank/DDBJ databases">
        <title>Dyadobacter sandarakinus sp. nov., isolated from the soil of the Arctic Yellow River Station.</title>
        <authorList>
            <person name="Zhang Y."/>
            <person name="Peng F."/>
        </authorList>
    </citation>
    <scope>NUCLEOTIDE SEQUENCE [LARGE SCALE GENOMIC DNA]</scope>
    <source>
        <strain evidence="2 3">Q3-56</strain>
    </source>
</reference>
<name>A0ABX7I8D2_9BACT</name>
<feature type="region of interest" description="Disordered" evidence="1">
    <location>
        <begin position="1"/>
        <end position="23"/>
    </location>
</feature>
<gene>
    <name evidence="2" type="ORF">HWI92_16375</name>
</gene>
<sequence>MDPLSEKYPFESPYNHAGNNPVSNIDLFGLD</sequence>
<accession>A0ABX7I8D2</accession>
<keyword evidence="3" id="KW-1185">Reference proteome</keyword>
<proteinExistence type="predicted"/>
<evidence type="ECO:0000313" key="2">
    <source>
        <dbReference type="EMBL" id="QRR02372.1"/>
    </source>
</evidence>
<dbReference type="EMBL" id="CP056775">
    <property type="protein sequence ID" value="QRR02372.1"/>
    <property type="molecule type" value="Genomic_DNA"/>
</dbReference>
<organism evidence="2 3">
    <name type="scientific">Dyadobacter sandarakinus</name>
    <dbReference type="NCBI Taxonomy" id="2747268"/>
    <lineage>
        <taxon>Bacteria</taxon>
        <taxon>Pseudomonadati</taxon>
        <taxon>Bacteroidota</taxon>
        <taxon>Cytophagia</taxon>
        <taxon>Cytophagales</taxon>
        <taxon>Spirosomataceae</taxon>
        <taxon>Dyadobacter</taxon>
    </lineage>
</organism>
<dbReference type="Proteomes" id="UP000612680">
    <property type="component" value="Chromosome"/>
</dbReference>
<evidence type="ECO:0008006" key="4">
    <source>
        <dbReference type="Google" id="ProtNLM"/>
    </source>
</evidence>
<protein>
    <recommendedName>
        <fullName evidence="4">RHS repeat-associated core domain-containing protein</fullName>
    </recommendedName>
</protein>